<evidence type="ECO:0000313" key="1">
    <source>
        <dbReference type="EnsemblMetazoa" id="ADIR014980-PA"/>
    </source>
</evidence>
<keyword evidence="2" id="KW-1185">Reference proteome</keyword>
<proteinExistence type="predicted"/>
<organism evidence="1 2">
    <name type="scientific">Anopheles dirus</name>
    <dbReference type="NCBI Taxonomy" id="7168"/>
    <lineage>
        <taxon>Eukaryota</taxon>
        <taxon>Metazoa</taxon>
        <taxon>Ecdysozoa</taxon>
        <taxon>Arthropoda</taxon>
        <taxon>Hexapoda</taxon>
        <taxon>Insecta</taxon>
        <taxon>Pterygota</taxon>
        <taxon>Neoptera</taxon>
        <taxon>Endopterygota</taxon>
        <taxon>Diptera</taxon>
        <taxon>Nematocera</taxon>
        <taxon>Culicoidea</taxon>
        <taxon>Culicidae</taxon>
        <taxon>Anophelinae</taxon>
        <taxon>Anopheles</taxon>
    </lineage>
</organism>
<reference evidence="2" key="1">
    <citation type="submission" date="2013-03" db="EMBL/GenBank/DDBJ databases">
        <title>The Genome Sequence of Anopheles dirus WRAIR2.</title>
        <authorList>
            <consortium name="The Broad Institute Genomics Platform"/>
            <person name="Neafsey D.E."/>
            <person name="Walton C."/>
            <person name="Walker B."/>
            <person name="Young S.K."/>
            <person name="Zeng Q."/>
            <person name="Gargeya S."/>
            <person name="Fitzgerald M."/>
            <person name="Haas B."/>
            <person name="Abouelleil A."/>
            <person name="Allen A.W."/>
            <person name="Alvarado L."/>
            <person name="Arachchi H.M."/>
            <person name="Berlin A.M."/>
            <person name="Chapman S.B."/>
            <person name="Gainer-Dewar J."/>
            <person name="Goldberg J."/>
            <person name="Griggs A."/>
            <person name="Gujja S."/>
            <person name="Hansen M."/>
            <person name="Howarth C."/>
            <person name="Imamovic A."/>
            <person name="Ireland A."/>
            <person name="Larimer J."/>
            <person name="McCowan C."/>
            <person name="Murphy C."/>
            <person name="Pearson M."/>
            <person name="Poon T.W."/>
            <person name="Priest M."/>
            <person name="Roberts A."/>
            <person name="Saif S."/>
            <person name="Shea T."/>
            <person name="Sisk P."/>
            <person name="Sykes S."/>
            <person name="Wortman J."/>
            <person name="Nusbaum C."/>
            <person name="Birren B."/>
        </authorList>
    </citation>
    <scope>NUCLEOTIDE SEQUENCE [LARGE SCALE GENOMIC DNA]</scope>
    <source>
        <strain evidence="2">WRAIR2</strain>
    </source>
</reference>
<dbReference type="Proteomes" id="UP000075884">
    <property type="component" value="Unassembled WGS sequence"/>
</dbReference>
<evidence type="ECO:0000313" key="2">
    <source>
        <dbReference type="Proteomes" id="UP000075884"/>
    </source>
</evidence>
<dbReference type="EnsemblMetazoa" id="ADIR014980-RA">
    <property type="protein sequence ID" value="ADIR014980-PA"/>
    <property type="gene ID" value="ADIR014980"/>
</dbReference>
<protein>
    <submittedName>
        <fullName evidence="1">Uncharacterized protein</fullName>
    </submittedName>
</protein>
<accession>A0A182NYU1</accession>
<reference evidence="1" key="2">
    <citation type="submission" date="2020-05" db="UniProtKB">
        <authorList>
            <consortium name="EnsemblMetazoa"/>
        </authorList>
    </citation>
    <scope>IDENTIFICATION</scope>
    <source>
        <strain evidence="1">WRAIR2</strain>
    </source>
</reference>
<name>A0A182NYU1_9DIPT</name>
<sequence>MITAYRQLERFARHGLVHHPVRGGRDVLQLQHARAAPPCQPCRQTPARARWPWPAGCSGLSQFRHP</sequence>
<dbReference type="VEuPathDB" id="VectorBase:ADIR014980"/>
<dbReference type="AlphaFoldDB" id="A0A182NYU1"/>